<protein>
    <submittedName>
        <fullName evidence="2">Uncharacterized protein</fullName>
    </submittedName>
</protein>
<name>A0A7C3IWB6_UNCW3</name>
<evidence type="ECO:0000313" key="2">
    <source>
        <dbReference type="EMBL" id="HFJ53425.1"/>
    </source>
</evidence>
<organism evidence="2">
    <name type="scientific">candidate division WOR-3 bacterium</name>
    <dbReference type="NCBI Taxonomy" id="2052148"/>
    <lineage>
        <taxon>Bacteria</taxon>
        <taxon>Bacteria division WOR-3</taxon>
    </lineage>
</organism>
<proteinExistence type="predicted"/>
<accession>A0A7C3IWB6</accession>
<reference evidence="2" key="1">
    <citation type="journal article" date="2020" name="mSystems">
        <title>Genome- and Community-Level Interaction Insights into Carbon Utilization and Element Cycling Functions of Hydrothermarchaeota in Hydrothermal Sediment.</title>
        <authorList>
            <person name="Zhou Z."/>
            <person name="Liu Y."/>
            <person name="Xu W."/>
            <person name="Pan J."/>
            <person name="Luo Z.H."/>
            <person name="Li M."/>
        </authorList>
    </citation>
    <scope>NUCLEOTIDE SEQUENCE [LARGE SCALE GENOMIC DNA]</scope>
    <source>
        <strain evidence="1">SpSt-265</strain>
        <strain evidence="2">SpSt-465</strain>
    </source>
</reference>
<dbReference type="EMBL" id="DSTU01000003">
    <property type="protein sequence ID" value="HFJ53425.1"/>
    <property type="molecule type" value="Genomic_DNA"/>
</dbReference>
<dbReference type="EMBL" id="DSLG01000003">
    <property type="protein sequence ID" value="HEA86886.1"/>
    <property type="molecule type" value="Genomic_DNA"/>
</dbReference>
<gene>
    <name evidence="1" type="ORF">ENP94_02625</name>
    <name evidence="2" type="ORF">ENS16_01880</name>
</gene>
<evidence type="ECO:0000313" key="1">
    <source>
        <dbReference type="EMBL" id="HEA86886.1"/>
    </source>
</evidence>
<dbReference type="AlphaFoldDB" id="A0A7C3IWB6"/>
<comment type="caution">
    <text evidence="2">The sequence shown here is derived from an EMBL/GenBank/DDBJ whole genome shotgun (WGS) entry which is preliminary data.</text>
</comment>
<sequence>MPIVYLKSGGYAVCGGYTVKEGVVKMVDVVFRDTGIPEGRERQPEAVVSLANVLYIIPGQDNK</sequence>